<dbReference type="SUPFAM" id="SSF56349">
    <property type="entry name" value="DNA breaking-rejoining enzymes"/>
    <property type="match status" value="1"/>
</dbReference>
<name>A0A6J8DEU7_MYTCO</name>
<dbReference type="GO" id="GO:0003677">
    <property type="term" value="F:DNA binding"/>
    <property type="evidence" value="ECO:0007669"/>
    <property type="project" value="InterPro"/>
</dbReference>
<evidence type="ECO:0000313" key="3">
    <source>
        <dbReference type="Proteomes" id="UP000507470"/>
    </source>
</evidence>
<gene>
    <name evidence="2" type="ORF">MCOR_39249</name>
</gene>
<dbReference type="InterPro" id="IPR057926">
    <property type="entry name" value="QRICH1_dom"/>
</dbReference>
<dbReference type="PANTHER" id="PTHR21446:SF13">
    <property type="entry name" value="DUF3504 DOMAIN-CONTAINING PROTEIN"/>
    <property type="match status" value="1"/>
</dbReference>
<reference evidence="2 3" key="1">
    <citation type="submission" date="2020-06" db="EMBL/GenBank/DDBJ databases">
        <authorList>
            <person name="Li R."/>
            <person name="Bekaert M."/>
        </authorList>
    </citation>
    <scope>NUCLEOTIDE SEQUENCE [LARGE SCALE GENOMIC DNA]</scope>
    <source>
        <strain evidence="3">wild</strain>
    </source>
</reference>
<dbReference type="Proteomes" id="UP000507470">
    <property type="component" value="Unassembled WGS sequence"/>
</dbReference>
<dbReference type="AlphaFoldDB" id="A0A6J8DEU7"/>
<organism evidence="2 3">
    <name type="scientific">Mytilus coruscus</name>
    <name type="common">Sea mussel</name>
    <dbReference type="NCBI Taxonomy" id="42192"/>
    <lineage>
        <taxon>Eukaryota</taxon>
        <taxon>Metazoa</taxon>
        <taxon>Spiralia</taxon>
        <taxon>Lophotrochozoa</taxon>
        <taxon>Mollusca</taxon>
        <taxon>Bivalvia</taxon>
        <taxon>Autobranchia</taxon>
        <taxon>Pteriomorphia</taxon>
        <taxon>Mytilida</taxon>
        <taxon>Mytiloidea</taxon>
        <taxon>Mytilidae</taxon>
        <taxon>Mytilinae</taxon>
        <taxon>Mytilus</taxon>
    </lineage>
</organism>
<evidence type="ECO:0000313" key="2">
    <source>
        <dbReference type="EMBL" id="CAC5405574.1"/>
    </source>
</evidence>
<evidence type="ECO:0000259" key="1">
    <source>
        <dbReference type="Pfam" id="PF25561"/>
    </source>
</evidence>
<accession>A0A6J8DEU7</accession>
<sequence length="427" mass="48346">MNNTDLPDFELLNTSSTDTDWELKPVLSEELEQRISDRIPTKTKQSTSWSMNVWKGWTENRNCNPMTGFEEFTCVPVDPETATIKELDFWLSRFIMETRRQDGTPYPPNTLLNISAGIQRHLREMKRSEINVLQKNSVDFPTFQKALDTRMKEVTAAGLGIHKKRADAISPQDEDTLWCKGVISLDSAEGLSYGVFYYNCKLFGCRGMDEHRDLDATQFEVVTDSVQKKKCLTFYGRISKNNQGGLFSTYLSLIPKTGPFYRRPIGKLGLNTSGKPKFSAQVVGVNKLSTYIKTMFDLASIDHTDRNISNHSGKVTCVTTLYDKGFDNAAVTSRSGHRSNAVETYKRQSVEMNDRISKSLQPPLPISEVKVEENKENEQSCANTKVHVAPITEKRDTLDDELVIHVPKSVKRIKIVHNNGKVMSLEL</sequence>
<proteinExistence type="predicted"/>
<dbReference type="InterPro" id="IPR052787">
    <property type="entry name" value="MAVS"/>
</dbReference>
<dbReference type="Pfam" id="PF25561">
    <property type="entry name" value="QRICH1"/>
    <property type="match status" value="1"/>
</dbReference>
<dbReference type="OrthoDB" id="6155587at2759"/>
<keyword evidence="3" id="KW-1185">Reference proteome</keyword>
<dbReference type="PANTHER" id="PTHR21446">
    <property type="entry name" value="DUF3504 DOMAIN-CONTAINING PROTEIN"/>
    <property type="match status" value="1"/>
</dbReference>
<feature type="domain" description="QRICH1-like" evidence="1">
    <location>
        <begin position="47"/>
        <end position="152"/>
    </location>
</feature>
<dbReference type="EMBL" id="CACVKT020007119">
    <property type="protein sequence ID" value="CAC5405574.1"/>
    <property type="molecule type" value="Genomic_DNA"/>
</dbReference>
<protein>
    <recommendedName>
        <fullName evidence="1">QRICH1-like domain-containing protein</fullName>
    </recommendedName>
</protein>
<dbReference type="InterPro" id="IPR011010">
    <property type="entry name" value="DNA_brk_join_enz"/>
</dbReference>